<keyword evidence="5" id="KW-0812">Transmembrane</keyword>
<evidence type="ECO:0000313" key="14">
    <source>
        <dbReference type="EMBL" id="CAI9272418.1"/>
    </source>
</evidence>
<dbReference type="InterPro" id="IPR000719">
    <property type="entry name" value="Prot_kinase_dom"/>
</dbReference>
<dbReference type="Proteomes" id="UP001177003">
    <property type="component" value="Chromosome 2"/>
</dbReference>
<feature type="domain" description="Protein kinase" evidence="13">
    <location>
        <begin position="1"/>
        <end position="142"/>
    </location>
</feature>
<dbReference type="Gene3D" id="1.10.510.10">
    <property type="entry name" value="Transferase(Phosphotransferase) domain 1"/>
    <property type="match status" value="1"/>
</dbReference>
<evidence type="ECO:0000256" key="1">
    <source>
        <dbReference type="ARBA" id="ARBA00004251"/>
    </source>
</evidence>
<keyword evidence="6" id="KW-0732">Signal</keyword>
<keyword evidence="7" id="KW-0547">Nucleotide-binding</keyword>
<name>A0AA35YEZ7_LACSI</name>
<evidence type="ECO:0000256" key="8">
    <source>
        <dbReference type="ARBA" id="ARBA00022840"/>
    </source>
</evidence>
<gene>
    <name evidence="14" type="ORF">LSALG_LOCUS12636</name>
</gene>
<keyword evidence="10" id="KW-0472">Membrane</keyword>
<accession>A0AA35YEZ7</accession>
<evidence type="ECO:0000256" key="3">
    <source>
        <dbReference type="ARBA" id="ARBA00010217"/>
    </source>
</evidence>
<evidence type="ECO:0000256" key="4">
    <source>
        <dbReference type="ARBA" id="ARBA00022475"/>
    </source>
</evidence>
<dbReference type="InterPro" id="IPR050528">
    <property type="entry name" value="L-type_Lectin-RKs"/>
</dbReference>
<evidence type="ECO:0000313" key="15">
    <source>
        <dbReference type="Proteomes" id="UP001177003"/>
    </source>
</evidence>
<dbReference type="EMBL" id="OX465078">
    <property type="protein sequence ID" value="CAI9272418.1"/>
    <property type="molecule type" value="Genomic_DNA"/>
</dbReference>
<dbReference type="GO" id="GO:0004672">
    <property type="term" value="F:protein kinase activity"/>
    <property type="evidence" value="ECO:0007669"/>
    <property type="project" value="InterPro"/>
</dbReference>
<dbReference type="GO" id="GO:0005524">
    <property type="term" value="F:ATP binding"/>
    <property type="evidence" value="ECO:0007669"/>
    <property type="project" value="UniProtKB-KW"/>
</dbReference>
<evidence type="ECO:0000256" key="9">
    <source>
        <dbReference type="ARBA" id="ARBA00022989"/>
    </source>
</evidence>
<evidence type="ECO:0000256" key="2">
    <source>
        <dbReference type="ARBA" id="ARBA00008536"/>
    </source>
</evidence>
<dbReference type="AlphaFoldDB" id="A0AA35YEZ7"/>
<keyword evidence="9" id="KW-1133">Transmembrane helix</keyword>
<reference evidence="14" key="1">
    <citation type="submission" date="2023-04" db="EMBL/GenBank/DDBJ databases">
        <authorList>
            <person name="Vijverberg K."/>
            <person name="Xiong W."/>
            <person name="Schranz E."/>
        </authorList>
    </citation>
    <scope>NUCLEOTIDE SEQUENCE</scope>
</reference>
<dbReference type="SUPFAM" id="SSF56112">
    <property type="entry name" value="Protein kinase-like (PK-like)"/>
    <property type="match status" value="1"/>
</dbReference>
<dbReference type="GO" id="GO:0002229">
    <property type="term" value="P:defense response to oomycetes"/>
    <property type="evidence" value="ECO:0007669"/>
    <property type="project" value="UniProtKB-ARBA"/>
</dbReference>
<evidence type="ECO:0000259" key="13">
    <source>
        <dbReference type="PROSITE" id="PS50011"/>
    </source>
</evidence>
<keyword evidence="11" id="KW-0675">Receptor</keyword>
<dbReference type="InterPro" id="IPR001245">
    <property type="entry name" value="Ser-Thr/Tyr_kinase_cat_dom"/>
</dbReference>
<dbReference type="PROSITE" id="PS50011">
    <property type="entry name" value="PROTEIN_KINASE_DOM"/>
    <property type="match status" value="1"/>
</dbReference>
<dbReference type="FunFam" id="1.10.510.10:FF:000240">
    <property type="entry name" value="Lectin-domain containing receptor kinase A4.3"/>
    <property type="match status" value="1"/>
</dbReference>
<dbReference type="Pfam" id="PF07714">
    <property type="entry name" value="PK_Tyr_Ser-Thr"/>
    <property type="match status" value="1"/>
</dbReference>
<organism evidence="14 15">
    <name type="scientific">Lactuca saligna</name>
    <name type="common">Willowleaf lettuce</name>
    <dbReference type="NCBI Taxonomy" id="75948"/>
    <lineage>
        <taxon>Eukaryota</taxon>
        <taxon>Viridiplantae</taxon>
        <taxon>Streptophyta</taxon>
        <taxon>Embryophyta</taxon>
        <taxon>Tracheophyta</taxon>
        <taxon>Spermatophyta</taxon>
        <taxon>Magnoliopsida</taxon>
        <taxon>eudicotyledons</taxon>
        <taxon>Gunneridae</taxon>
        <taxon>Pentapetalae</taxon>
        <taxon>asterids</taxon>
        <taxon>campanulids</taxon>
        <taxon>Asterales</taxon>
        <taxon>Asteraceae</taxon>
        <taxon>Cichorioideae</taxon>
        <taxon>Cichorieae</taxon>
        <taxon>Lactucinae</taxon>
        <taxon>Lactuca</taxon>
    </lineage>
</organism>
<keyword evidence="4" id="KW-1003">Cell membrane</keyword>
<keyword evidence="15" id="KW-1185">Reference proteome</keyword>
<comment type="similarity">
    <text evidence="3">In the C-terminal section; belongs to the protein kinase superfamily. Ser/Thr protein kinase family.</text>
</comment>
<evidence type="ECO:0000256" key="5">
    <source>
        <dbReference type="ARBA" id="ARBA00022692"/>
    </source>
</evidence>
<evidence type="ECO:0000256" key="11">
    <source>
        <dbReference type="ARBA" id="ARBA00023170"/>
    </source>
</evidence>
<comment type="subcellular location">
    <subcellularLocation>
        <location evidence="1">Cell membrane</location>
        <topology evidence="1">Single-pass type I membrane protein</topology>
    </subcellularLocation>
</comment>
<keyword evidence="8" id="KW-0067">ATP-binding</keyword>
<evidence type="ECO:0000256" key="6">
    <source>
        <dbReference type="ARBA" id="ARBA00022729"/>
    </source>
</evidence>
<evidence type="ECO:0000256" key="7">
    <source>
        <dbReference type="ARBA" id="ARBA00022741"/>
    </source>
</evidence>
<sequence>MLDSGFNVKLGDFGLARLMDHELGPQTTGNLAGTLGYMAPEYVRTGKASKESDVYSFGVVAMEICCGRKARDCIDGDSEMGLVDWVWCLHGKGEILSGVDERLNGDFDEEQGKCLMMVGLWCVLPDRSLRPSIRQAIQVLNFEAPIPNISVNMRGSWIPCISYSYKHFWRSILNFFKYQYRSLNYMLFQVEDFCFYIFPLNKYILLLLLDKILSD</sequence>
<dbReference type="InterPro" id="IPR011009">
    <property type="entry name" value="Kinase-like_dom_sf"/>
</dbReference>
<keyword evidence="12" id="KW-0325">Glycoprotein</keyword>
<evidence type="ECO:0000256" key="10">
    <source>
        <dbReference type="ARBA" id="ARBA00023136"/>
    </source>
</evidence>
<dbReference type="PANTHER" id="PTHR27007">
    <property type="match status" value="1"/>
</dbReference>
<dbReference type="GO" id="GO:0005886">
    <property type="term" value="C:plasma membrane"/>
    <property type="evidence" value="ECO:0007669"/>
    <property type="project" value="UniProtKB-SubCell"/>
</dbReference>
<evidence type="ECO:0000256" key="12">
    <source>
        <dbReference type="ARBA" id="ARBA00023180"/>
    </source>
</evidence>
<protein>
    <recommendedName>
        <fullName evidence="13">Protein kinase domain-containing protein</fullName>
    </recommendedName>
</protein>
<proteinExistence type="inferred from homology"/>
<comment type="similarity">
    <text evidence="2">In the N-terminal section; belongs to the leguminous lectin family.</text>
</comment>